<feature type="region of interest" description="Disordered" evidence="3">
    <location>
        <begin position="425"/>
        <end position="453"/>
    </location>
</feature>
<dbReference type="GO" id="GO:0000272">
    <property type="term" value="P:polysaccharide catabolic process"/>
    <property type="evidence" value="ECO:0007669"/>
    <property type="project" value="UniProtKB-KW"/>
</dbReference>
<accession>A0A7G6X8G4</accession>
<dbReference type="SUPFAM" id="SSF82171">
    <property type="entry name" value="DPP6 N-terminal domain-like"/>
    <property type="match status" value="1"/>
</dbReference>
<keyword evidence="2" id="KW-0624">Polysaccharide degradation</keyword>
<dbReference type="SUPFAM" id="SSF49265">
    <property type="entry name" value="Fibronectin type III"/>
    <property type="match status" value="3"/>
</dbReference>
<keyword evidence="1" id="KW-0326">Glycosidase</keyword>
<feature type="domain" description="Fibronectin type-III" evidence="5">
    <location>
        <begin position="520"/>
        <end position="612"/>
    </location>
</feature>
<evidence type="ECO:0000256" key="3">
    <source>
        <dbReference type="SAM" id="MobiDB-lite"/>
    </source>
</evidence>
<dbReference type="InterPro" id="IPR050713">
    <property type="entry name" value="RTP_Phos/Ushers"/>
</dbReference>
<dbReference type="InterPro" id="IPR036116">
    <property type="entry name" value="FN3_sf"/>
</dbReference>
<gene>
    <name evidence="6" type="ORF">F1D05_37290</name>
</gene>
<dbReference type="Proteomes" id="UP000515563">
    <property type="component" value="Chromosome"/>
</dbReference>
<evidence type="ECO:0000313" key="6">
    <source>
        <dbReference type="EMBL" id="QNE22529.1"/>
    </source>
</evidence>
<name>A0A7G6X8G4_9ACTN</name>
<dbReference type="InterPro" id="IPR011042">
    <property type="entry name" value="6-blade_b-propeller_TolB-like"/>
</dbReference>
<feature type="domain" description="Fibronectin type-III" evidence="5">
    <location>
        <begin position="705"/>
        <end position="792"/>
    </location>
</feature>
<dbReference type="Gene3D" id="2.60.40.10">
    <property type="entry name" value="Immunoglobulins"/>
    <property type="match status" value="5"/>
</dbReference>
<evidence type="ECO:0000313" key="7">
    <source>
        <dbReference type="Proteomes" id="UP000515563"/>
    </source>
</evidence>
<keyword evidence="4" id="KW-0732">Signal</keyword>
<dbReference type="EMBL" id="CP043661">
    <property type="protein sequence ID" value="QNE22529.1"/>
    <property type="molecule type" value="Genomic_DNA"/>
</dbReference>
<sequence>MRSFSRLAVSLTLIIGSGVVAQPAAIGASTASASSAAATATTPPGAGVGQFIPFASLQRMLDTGAAIGVPTTTVVPAQGSVTVKFTGRSGVPASGVRALHTNISILGPTATGNLPAWATAETQPAVTNVHFYAGTAYASSASVIRLNAGGQATFRNNSSGTLRLVVDVMGYYTTEAFQGTGNRFVPLKQAAAVAATSVAANTALTVSLLGKGGLPSEAGSIAAVAINVTAKEPTAAGGWTLYPAGITRPSGGHGNFIVGRTKTNSAVVPLSADGRLSLYNISAKAVFYVIDVVGYYTAATNAAVASSRVLPVAPSRILDSGAATLIQPNAVYTFPVAGKGGLPVSGLAAAALHVITQGSATFGGVTVYPSVDAVPSPLDVATAMSNTYSFNLVWARIGANGSVSLINRSDSALRIWVDVEAYATQPTRPDPPGPVMTSPGDSRATVTWPQPDNTGDLPIASYEVVAMPSGATQTSMSNSAVFQGLTNGTSYAFRVRARNAVGWSEYSAASQGTTPRAPLPPGAPFITGVIPRDSGATVSWSAPAGADDQIASYTVTTVPTTSTVNLPGTARTAMLSGLENTKSYQVVVKATNANGSSASPPLRVIPQAAQVPLRPAALLVTALDARLDVQWVQPADGGASILDYEIVAEPGNLRVISDPGTTISAFTGLQNGAEYTVKVRARNKAGSGNWSEQRATPSASRVAAAPTDLQVVPATSGAMKVSWEAPTDTGTSAITGYRVSVSPSGRVVETSNPSVTIDGLDTETQYTFSVQAVSSAGVGAASTPSSPLAPKVNLKVNPITLTAESARLIVAVSAASFSVTNPNPQLNSVRPDSFLIAPASPATPQGFLRKVLRVTQAGGGLIFETEDAPLNSIIQDGGFSRDIRLTTSDVQGLLHSAPGVVLREPTVRGLTAKQGAGTVVVPGRRGKVEPVLRLEKGKIVLEVGRDFERGFRGEVTATFEPETQGHVHMSSSGVGSSFSLKVTSGAEFRLDAAIGKKVERRIPLGEMRGTCIDIQIGAAPVVTCPAIQLALTLDAEMRAGLSVVVNYSKTDGVEIVQEGAGLPNARSLSTPAETTVSAARFFGNAEVSLGLEGALVLRFYGAVGPLLGLKPYVRAEIDTEADEWFNVYLGVALSAGLTLDIFTKNLVRWEKDDILKAEYRILSSNSRFTGVLISPGGAELSVGEQVDFDATFIAVPNSSLSWRIIDGDEYGTIDANGRFAAIADGIVTVEAATPDPLGYRSTVNVLVGPHAPSEPRDVRAVAGNLSANVSWQPPENLGGAPVSKYVLTTDPDTGSREVPGVSLSTAIGGLTQGVSYTVEVTAVTSNGAGRAGVSNAIVAHESLFSNPLVNNLAAGVSATVGYGGPEISDSGRYGFFSIRVDGLSGPEGIPADGKFYLVRRDLITGQILLVSRQSDGKTPQPVSTGMVFAQSDYAASINIDSKADGRFVAYLVDGSRARSQIMVYDAMANTTWVAGADIGQGVLSVRLSADGGVVAFSTEYENPTSSSSRTHHILRVAKGGTPKQVDICVDSASCGRSNPNPWLSPDGNTVVYTAYSNSPNNHDWNQHVFYNAATGASTMPYLNQGISFSPVFSDDGQYFVGAAHIGLPADQGQGAIVVKRRDGGPVTEADVVTTFPWWHVVAVNGISSGGNVVIWSNRSAPEPDGSIMTLRANGVRLPVFHPPNLELPEATTINMSTDGGTVGWLKAGR</sequence>
<protein>
    <recommendedName>
        <fullName evidence="5">Fibronectin type-III domain-containing protein</fullName>
    </recommendedName>
</protein>
<reference evidence="6 7" key="2">
    <citation type="journal article" date="2020" name="Microbiol. Resour. Announc.">
        <title>Antarctic desert soil bacteria exhibit high novel natural product potential, evaluated through long-read genome sequencing and comparative genomics.</title>
        <authorList>
            <person name="Benaud N."/>
            <person name="Edwards R.J."/>
            <person name="Amos T.G."/>
            <person name="D'Agostino P.M."/>
            <person name="Gutierrez-Chavez C."/>
            <person name="Montgomery K."/>
            <person name="Nicetic I."/>
            <person name="Ferrari B.C."/>
        </authorList>
    </citation>
    <scope>NUCLEOTIDE SEQUENCE [LARGE SCALE GENOMIC DNA]</scope>
    <source>
        <strain evidence="6 7">SPB151</strain>
    </source>
</reference>
<evidence type="ECO:0000256" key="2">
    <source>
        <dbReference type="ARBA" id="ARBA00023326"/>
    </source>
</evidence>
<feature type="domain" description="Fibronectin type-III" evidence="5">
    <location>
        <begin position="428"/>
        <end position="517"/>
    </location>
</feature>
<keyword evidence="2" id="KW-0119">Carbohydrate metabolism</keyword>
<feature type="domain" description="Fibronectin type-III" evidence="5">
    <location>
        <begin position="1251"/>
        <end position="1342"/>
    </location>
</feature>
<dbReference type="SMART" id="SM00060">
    <property type="entry name" value="FN3"/>
    <property type="match status" value="5"/>
</dbReference>
<dbReference type="RefSeq" id="WP_185444937.1">
    <property type="nucleotide sequence ID" value="NZ_CP043661.1"/>
</dbReference>
<dbReference type="GO" id="GO:0016020">
    <property type="term" value="C:membrane"/>
    <property type="evidence" value="ECO:0007669"/>
    <property type="project" value="UniProtKB-SubCell"/>
</dbReference>
<feature type="compositionally biased region" description="Polar residues" evidence="3">
    <location>
        <begin position="444"/>
        <end position="453"/>
    </location>
</feature>
<dbReference type="PROSITE" id="PS50853">
    <property type="entry name" value="FN3"/>
    <property type="match status" value="5"/>
</dbReference>
<evidence type="ECO:0000256" key="4">
    <source>
        <dbReference type="SAM" id="SignalP"/>
    </source>
</evidence>
<dbReference type="PANTHER" id="PTHR46957:SF3">
    <property type="entry name" value="CYTOKINE RECEPTOR"/>
    <property type="match status" value="1"/>
</dbReference>
<dbReference type="Pfam" id="PF00041">
    <property type="entry name" value="fn3"/>
    <property type="match status" value="5"/>
</dbReference>
<dbReference type="CDD" id="cd00063">
    <property type="entry name" value="FN3"/>
    <property type="match status" value="5"/>
</dbReference>
<feature type="signal peptide" evidence="4">
    <location>
        <begin position="1"/>
        <end position="21"/>
    </location>
</feature>
<feature type="chain" id="PRO_5038335769" description="Fibronectin type-III domain-containing protein" evidence="4">
    <location>
        <begin position="22"/>
        <end position="1709"/>
    </location>
</feature>
<dbReference type="InterPro" id="IPR003961">
    <property type="entry name" value="FN3_dom"/>
</dbReference>
<dbReference type="InterPro" id="IPR013783">
    <property type="entry name" value="Ig-like_fold"/>
</dbReference>
<reference evidence="7" key="1">
    <citation type="submission" date="2019-09" db="EMBL/GenBank/DDBJ databases">
        <title>Antimicrobial potential of Antarctic Bacteria.</title>
        <authorList>
            <person name="Benaud N."/>
            <person name="Edwards R.J."/>
            <person name="Ferrari B.C."/>
        </authorList>
    </citation>
    <scope>NUCLEOTIDE SEQUENCE [LARGE SCALE GENOMIC DNA]</scope>
    <source>
        <strain evidence="7">SPB151</strain>
    </source>
</reference>
<keyword evidence="1" id="KW-0378">Hydrolase</keyword>
<dbReference type="Gene3D" id="2.120.10.30">
    <property type="entry name" value="TolB, C-terminal domain"/>
    <property type="match status" value="1"/>
</dbReference>
<proteinExistence type="predicted"/>
<dbReference type="GO" id="GO:0016798">
    <property type="term" value="F:hydrolase activity, acting on glycosyl bonds"/>
    <property type="evidence" value="ECO:0007669"/>
    <property type="project" value="UniProtKB-KW"/>
</dbReference>
<evidence type="ECO:0000259" key="5">
    <source>
        <dbReference type="PROSITE" id="PS50853"/>
    </source>
</evidence>
<keyword evidence="7" id="KW-1185">Reference proteome</keyword>
<dbReference type="KEGG" id="kqi:F1D05_37290"/>
<feature type="domain" description="Fibronectin type-III" evidence="5">
    <location>
        <begin position="614"/>
        <end position="702"/>
    </location>
</feature>
<evidence type="ECO:0000256" key="1">
    <source>
        <dbReference type="ARBA" id="ARBA00023295"/>
    </source>
</evidence>
<dbReference type="PANTHER" id="PTHR46957">
    <property type="entry name" value="CYTOKINE RECEPTOR"/>
    <property type="match status" value="1"/>
</dbReference>
<organism evidence="6 7">
    <name type="scientific">Kribbella qitaiheensis</name>
    <dbReference type="NCBI Taxonomy" id="1544730"/>
    <lineage>
        <taxon>Bacteria</taxon>
        <taxon>Bacillati</taxon>
        <taxon>Actinomycetota</taxon>
        <taxon>Actinomycetes</taxon>
        <taxon>Propionibacteriales</taxon>
        <taxon>Kribbellaceae</taxon>
        <taxon>Kribbella</taxon>
    </lineage>
</organism>